<proteinExistence type="predicted"/>
<feature type="non-terminal residue" evidence="2">
    <location>
        <position position="52"/>
    </location>
</feature>
<organism evidence="2 3">
    <name type="scientific">Gigaspora margarita</name>
    <dbReference type="NCBI Taxonomy" id="4874"/>
    <lineage>
        <taxon>Eukaryota</taxon>
        <taxon>Fungi</taxon>
        <taxon>Fungi incertae sedis</taxon>
        <taxon>Mucoromycota</taxon>
        <taxon>Glomeromycotina</taxon>
        <taxon>Glomeromycetes</taxon>
        <taxon>Diversisporales</taxon>
        <taxon>Gigasporaceae</taxon>
        <taxon>Gigaspora</taxon>
    </lineage>
</organism>
<evidence type="ECO:0000313" key="3">
    <source>
        <dbReference type="Proteomes" id="UP000789901"/>
    </source>
</evidence>
<sequence length="52" mass="5933">MAENSNTSSINPNDTSIRKSRDQISKDHWSATCNYCNKFWYKGSPAALEDHL</sequence>
<dbReference type="EMBL" id="CAJVQB010025677">
    <property type="protein sequence ID" value="CAG8806920.1"/>
    <property type="molecule type" value="Genomic_DNA"/>
</dbReference>
<comment type="caution">
    <text evidence="2">The sequence shown here is derived from an EMBL/GenBank/DDBJ whole genome shotgun (WGS) entry which is preliminary data.</text>
</comment>
<evidence type="ECO:0000256" key="1">
    <source>
        <dbReference type="SAM" id="MobiDB-lite"/>
    </source>
</evidence>
<protein>
    <submittedName>
        <fullName evidence="2">3217_t:CDS:1</fullName>
    </submittedName>
</protein>
<gene>
    <name evidence="2" type="ORF">GMARGA_LOCUS24397</name>
</gene>
<keyword evidence="3" id="KW-1185">Reference proteome</keyword>
<feature type="non-terminal residue" evidence="2">
    <location>
        <position position="1"/>
    </location>
</feature>
<name>A0ABN7VYI5_GIGMA</name>
<evidence type="ECO:0000313" key="2">
    <source>
        <dbReference type="EMBL" id="CAG8806920.1"/>
    </source>
</evidence>
<feature type="compositionally biased region" description="Polar residues" evidence="1">
    <location>
        <begin position="1"/>
        <end position="15"/>
    </location>
</feature>
<reference evidence="2 3" key="1">
    <citation type="submission" date="2021-06" db="EMBL/GenBank/DDBJ databases">
        <authorList>
            <person name="Kallberg Y."/>
            <person name="Tangrot J."/>
            <person name="Rosling A."/>
        </authorList>
    </citation>
    <scope>NUCLEOTIDE SEQUENCE [LARGE SCALE GENOMIC DNA]</scope>
    <source>
        <strain evidence="2 3">120-4 pot B 10/14</strain>
    </source>
</reference>
<feature type="region of interest" description="Disordered" evidence="1">
    <location>
        <begin position="1"/>
        <end position="22"/>
    </location>
</feature>
<accession>A0ABN7VYI5</accession>
<dbReference type="Proteomes" id="UP000789901">
    <property type="component" value="Unassembled WGS sequence"/>
</dbReference>